<dbReference type="SUPFAM" id="SSF53335">
    <property type="entry name" value="S-adenosyl-L-methionine-dependent methyltransferases"/>
    <property type="match status" value="1"/>
</dbReference>
<dbReference type="GO" id="GO:0032259">
    <property type="term" value="P:methylation"/>
    <property type="evidence" value="ECO:0007669"/>
    <property type="project" value="UniProtKB-KW"/>
</dbReference>
<dbReference type="InterPro" id="IPR006764">
    <property type="entry name" value="SAM_dep_MeTrfase_SAV2177_type"/>
</dbReference>
<dbReference type="PIRSF" id="PIRSF017393">
    <property type="entry name" value="MTase_SAV2177"/>
    <property type="match status" value="1"/>
</dbReference>
<dbReference type="Gene3D" id="3.40.50.150">
    <property type="entry name" value="Vaccinia Virus protein VP39"/>
    <property type="match status" value="1"/>
</dbReference>
<dbReference type="Pfam" id="PF04672">
    <property type="entry name" value="Methyltransf_19"/>
    <property type="match status" value="1"/>
</dbReference>
<keyword evidence="1" id="KW-0489">Methyltransferase</keyword>
<dbReference type="Proteomes" id="UP000262882">
    <property type="component" value="Unassembled WGS sequence"/>
</dbReference>
<reference evidence="1 2" key="1">
    <citation type="submission" date="2018-08" db="EMBL/GenBank/DDBJ databases">
        <title>Actinomadura spongicola sp. nov., isolated from marine sponge Leucetta chagosensis.</title>
        <authorList>
            <person name="Li L."/>
            <person name="Lin H.W."/>
        </authorList>
    </citation>
    <scope>NUCLEOTIDE SEQUENCE [LARGE SCALE GENOMIC DNA]</scope>
    <source>
        <strain evidence="1 2">LHW52907</strain>
    </source>
</reference>
<dbReference type="InterPro" id="IPR029063">
    <property type="entry name" value="SAM-dependent_MTases_sf"/>
</dbReference>
<dbReference type="GO" id="GO:0008168">
    <property type="term" value="F:methyltransferase activity"/>
    <property type="evidence" value="ECO:0007669"/>
    <property type="project" value="UniProtKB-KW"/>
</dbReference>
<keyword evidence="2" id="KW-1185">Reference proteome</keyword>
<accession>A0A372GD56</accession>
<protein>
    <submittedName>
        <fullName evidence="1">SAM-dependent methyltransferase</fullName>
    </submittedName>
</protein>
<evidence type="ECO:0000313" key="1">
    <source>
        <dbReference type="EMBL" id="RFS83257.1"/>
    </source>
</evidence>
<keyword evidence="1" id="KW-0808">Transferase</keyword>
<sequence>MSSGDASYSWREAEKDLMAGIDTSVPHSARIWNYWMGGKDNYPIDQEAGEQFAAIYPGIRDMARVSRYFISRVVRYLAREEGIRQFLDIGTGLPSHDNTHEVAQREAPDSRIVYVDNDPLVLAHARALLTSNDVAGTDYVDADLNEPGSIIDIARTKLDFDRPIALMLMGVLGHIPMTEDDERARSIVDRLKTALPAGSLVAVYDGANTDYAYVEATRLYNEGGSVPYTLRSPGQIARFLDGLEPVEPGVVRLDRWRPDPGPLGPSVAVDAWGGVAKKTT</sequence>
<proteinExistence type="predicted"/>
<dbReference type="AlphaFoldDB" id="A0A372GD56"/>
<dbReference type="RefSeq" id="WP_117401956.1">
    <property type="nucleotide sequence ID" value="NZ_QVNQ01000007.1"/>
</dbReference>
<dbReference type="EMBL" id="QVNQ01000007">
    <property type="protein sequence ID" value="RFS83257.1"/>
    <property type="molecule type" value="Genomic_DNA"/>
</dbReference>
<gene>
    <name evidence="1" type="ORF">D0T12_22410</name>
</gene>
<name>A0A372GD56_9ACTN</name>
<dbReference type="OrthoDB" id="3216820at2"/>
<evidence type="ECO:0000313" key="2">
    <source>
        <dbReference type="Proteomes" id="UP000262882"/>
    </source>
</evidence>
<organism evidence="1 2">
    <name type="scientific">Actinomadura spongiicola</name>
    <dbReference type="NCBI Taxonomy" id="2303421"/>
    <lineage>
        <taxon>Bacteria</taxon>
        <taxon>Bacillati</taxon>
        <taxon>Actinomycetota</taxon>
        <taxon>Actinomycetes</taxon>
        <taxon>Streptosporangiales</taxon>
        <taxon>Thermomonosporaceae</taxon>
        <taxon>Actinomadura</taxon>
    </lineage>
</organism>
<comment type="caution">
    <text evidence="1">The sequence shown here is derived from an EMBL/GenBank/DDBJ whole genome shotgun (WGS) entry which is preliminary data.</text>
</comment>